<evidence type="ECO:0000313" key="6">
    <source>
        <dbReference type="EMBL" id="QOY26774.1"/>
    </source>
</evidence>
<dbReference type="InterPro" id="IPR047796">
    <property type="entry name" value="SdpR-like_repress"/>
</dbReference>
<reference evidence="6" key="2">
    <citation type="journal article" date="2020" name="Genomics">
        <title>Complete genome sequence of Bacillus velezensis NST6 and comparison with the species belonging to operational group B. amyloliquefaciens.</title>
        <authorList>
            <person name="Choi J."/>
            <person name="Nam J."/>
            <person name="Seo M.H."/>
        </authorList>
    </citation>
    <scope>NUCLEOTIDE SEQUENCE</scope>
    <source>
        <strain evidence="6">NST6</strain>
    </source>
</reference>
<dbReference type="Proteomes" id="UP000250069">
    <property type="component" value="Chromosome"/>
</dbReference>
<dbReference type="GO" id="GO:0003677">
    <property type="term" value="F:DNA binding"/>
    <property type="evidence" value="ECO:0007669"/>
    <property type="project" value="UniProtKB-KW"/>
</dbReference>
<dbReference type="InterPro" id="IPR001845">
    <property type="entry name" value="HTH_ArsR_DNA-bd_dom"/>
</dbReference>
<feature type="domain" description="HTH arsR-type" evidence="4">
    <location>
        <begin position="1"/>
        <end position="87"/>
    </location>
</feature>
<dbReference type="GeneID" id="75093618"/>
<dbReference type="CDD" id="cd00090">
    <property type="entry name" value="HTH_ARSR"/>
    <property type="match status" value="1"/>
</dbReference>
<dbReference type="SUPFAM" id="SSF46785">
    <property type="entry name" value="Winged helix' DNA-binding domain"/>
    <property type="match status" value="1"/>
</dbReference>
<gene>
    <name evidence="6" type="primary">sdpR_1</name>
    <name evidence="6" type="ORF">BACVE_001785</name>
    <name evidence="5" type="ORF">BVDSYZ_20955</name>
</gene>
<evidence type="ECO:0000313" key="8">
    <source>
        <dbReference type="Proteomes" id="UP000587477"/>
    </source>
</evidence>
<evidence type="ECO:0000256" key="3">
    <source>
        <dbReference type="ARBA" id="ARBA00023163"/>
    </source>
</evidence>
<dbReference type="Gene3D" id="1.10.10.10">
    <property type="entry name" value="Winged helix-like DNA-binding domain superfamily/Winged helix DNA-binding domain"/>
    <property type="match status" value="1"/>
</dbReference>
<dbReference type="FunFam" id="1.10.10.10:FF:000423">
    <property type="entry name" value="Transcriptional regulator ArsR"/>
    <property type="match status" value="1"/>
</dbReference>
<dbReference type="EMBL" id="CP030150">
    <property type="protein sequence ID" value="AWX74347.1"/>
    <property type="molecule type" value="Genomic_DNA"/>
</dbReference>
<reference evidence="8" key="3">
    <citation type="submission" date="2020-10" db="EMBL/GenBank/DDBJ databases">
        <title>Complete genome sequence of Bacillus velezensis NST6.</title>
        <authorList>
            <person name="Choi J."/>
        </authorList>
    </citation>
    <scope>NUCLEOTIDE SEQUENCE [LARGE SCALE GENOMIC DNA]</scope>
    <source>
        <strain evidence="8">NST6</strain>
    </source>
</reference>
<name>A0A1D9PQC4_BACVE</name>
<dbReference type="Pfam" id="PF01022">
    <property type="entry name" value="HTH_5"/>
    <property type="match status" value="1"/>
</dbReference>
<dbReference type="InterPro" id="IPR051081">
    <property type="entry name" value="HTH_MetalResp_TranReg"/>
</dbReference>
<dbReference type="EMBL" id="CP063687">
    <property type="protein sequence ID" value="QOY26774.1"/>
    <property type="molecule type" value="Genomic_DNA"/>
</dbReference>
<keyword evidence="3" id="KW-0804">Transcription</keyword>
<evidence type="ECO:0000256" key="2">
    <source>
        <dbReference type="ARBA" id="ARBA00023125"/>
    </source>
</evidence>
<dbReference type="PANTHER" id="PTHR33154:SF33">
    <property type="entry name" value="TRANSCRIPTIONAL REPRESSOR SDPR"/>
    <property type="match status" value="1"/>
</dbReference>
<dbReference type="NCBIfam" id="NF033789">
    <property type="entry name" value="repress_SdpR"/>
    <property type="match status" value="1"/>
</dbReference>
<dbReference type="NCBIfam" id="NF033788">
    <property type="entry name" value="HTH_metalloreg"/>
    <property type="match status" value="1"/>
</dbReference>
<dbReference type="KEGG" id="bmp:NG74_03902"/>
<dbReference type="InterPro" id="IPR036388">
    <property type="entry name" value="WH-like_DNA-bd_sf"/>
</dbReference>
<dbReference type="GO" id="GO:0003700">
    <property type="term" value="F:DNA-binding transcription factor activity"/>
    <property type="evidence" value="ECO:0007669"/>
    <property type="project" value="InterPro"/>
</dbReference>
<proteinExistence type="predicted"/>
<dbReference type="InterPro" id="IPR036390">
    <property type="entry name" value="WH_DNA-bd_sf"/>
</dbReference>
<reference evidence="5 7" key="1">
    <citation type="submission" date="2018-06" db="EMBL/GenBank/DDBJ databases">
        <title>Complete Genome Sequence of Bacillus velezensis DSYZ, a Plant Growth-Promoting Rhizobacterium with Antifungal Activity.</title>
        <authorList>
            <person name="Du B."/>
            <person name="Ding Y."/>
            <person name="Liu K."/>
            <person name="Yao L."/>
            <person name="Wang C."/>
            <person name="Li H."/>
            <person name="Liu H."/>
        </authorList>
    </citation>
    <scope>NUCLEOTIDE SEQUENCE [LARGE SCALE GENOMIC DNA]</scope>
    <source>
        <strain evidence="5 7">DSYZ</strain>
    </source>
</reference>
<dbReference type="InterPro" id="IPR011991">
    <property type="entry name" value="ArsR-like_HTH"/>
</dbReference>
<accession>A0A1D9PQC4</accession>
<evidence type="ECO:0000313" key="7">
    <source>
        <dbReference type="Proteomes" id="UP000250069"/>
    </source>
</evidence>
<evidence type="ECO:0000259" key="4">
    <source>
        <dbReference type="PROSITE" id="PS50987"/>
    </source>
</evidence>
<dbReference type="PRINTS" id="PR00778">
    <property type="entry name" value="HTHARSR"/>
</dbReference>
<evidence type="ECO:0000313" key="5">
    <source>
        <dbReference type="EMBL" id="AWX74347.1"/>
    </source>
</evidence>
<dbReference type="RefSeq" id="WP_015240946.1">
    <property type="nucleotide sequence ID" value="NZ_AP018402.1"/>
</dbReference>
<dbReference type="SMART" id="SM00418">
    <property type="entry name" value="HTH_ARSR"/>
    <property type="match status" value="1"/>
</dbReference>
<dbReference type="AlphaFoldDB" id="A0A1D9PQC4"/>
<keyword evidence="1" id="KW-0805">Transcription regulation</keyword>
<dbReference type="PROSITE" id="PS50987">
    <property type="entry name" value="HTH_ARSR_2"/>
    <property type="match status" value="1"/>
</dbReference>
<organism evidence="6 8">
    <name type="scientific">Bacillus velezensis</name>
    <dbReference type="NCBI Taxonomy" id="492670"/>
    <lineage>
        <taxon>Bacteria</taxon>
        <taxon>Bacillati</taxon>
        <taxon>Bacillota</taxon>
        <taxon>Bacilli</taxon>
        <taxon>Bacillales</taxon>
        <taxon>Bacillaceae</taxon>
        <taxon>Bacillus</taxon>
        <taxon>Bacillus amyloliquefaciens group</taxon>
    </lineage>
</organism>
<keyword evidence="2" id="KW-0238">DNA-binding</keyword>
<protein>
    <submittedName>
        <fullName evidence="5">ArsR family transcriptional regulator</fullName>
    </submittedName>
    <submittedName>
        <fullName evidence="6">Transcriptional repressor SdpR</fullName>
    </submittedName>
</protein>
<dbReference type="PANTHER" id="PTHR33154">
    <property type="entry name" value="TRANSCRIPTIONAL REGULATOR, ARSR FAMILY"/>
    <property type="match status" value="1"/>
</dbReference>
<sequence>MNKAFKALADPTRRRILDLLKKQDMTAGEIAEHFDMSKPSISHHLTILKNTDLVHDERKGQFIMYSLNTTVLQDLIGWFFSLTDSEHDNKKGGES</sequence>
<evidence type="ECO:0000256" key="1">
    <source>
        <dbReference type="ARBA" id="ARBA00023015"/>
    </source>
</evidence>
<dbReference type="Proteomes" id="UP000587477">
    <property type="component" value="Chromosome"/>
</dbReference>